<dbReference type="RefSeq" id="WP_184511416.1">
    <property type="nucleotide sequence ID" value="NZ_JACHVT010000012.1"/>
</dbReference>
<accession>A0A839PY62</accession>
<sequence length="99" mass="9684">MRWFVKLISTVMIWPISPSGTGPCPTTRSREDNPVIVGHLRTGAGFGGSEDGLAASGSTGDDAPSSEGDAGLGAGLGGGFLVVASAPGVTVVVAVTVTA</sequence>
<dbReference type="Proteomes" id="UP000590811">
    <property type="component" value="Unassembled WGS sequence"/>
</dbReference>
<dbReference type="AlphaFoldDB" id="A0A839PY62"/>
<feature type="region of interest" description="Disordered" evidence="1">
    <location>
        <begin position="39"/>
        <end position="70"/>
    </location>
</feature>
<evidence type="ECO:0000313" key="3">
    <source>
        <dbReference type="Proteomes" id="UP000590811"/>
    </source>
</evidence>
<protein>
    <submittedName>
        <fullName evidence="2">Uncharacterized protein</fullName>
    </submittedName>
</protein>
<reference evidence="2 3" key="1">
    <citation type="submission" date="2020-08" db="EMBL/GenBank/DDBJ databases">
        <title>Genomic Encyclopedia of Type Strains, Phase IV (KMG-V): Genome sequencing to study the core and pangenomes of soil and plant-associated prokaryotes.</title>
        <authorList>
            <person name="Whitman W."/>
        </authorList>
    </citation>
    <scope>NUCLEOTIDE SEQUENCE [LARGE SCALE GENOMIC DNA]</scope>
    <source>
        <strain evidence="2 3">B3ACCR2</strain>
    </source>
</reference>
<evidence type="ECO:0000313" key="2">
    <source>
        <dbReference type="EMBL" id="MBB2988467.1"/>
    </source>
</evidence>
<evidence type="ECO:0000256" key="1">
    <source>
        <dbReference type="SAM" id="MobiDB-lite"/>
    </source>
</evidence>
<comment type="caution">
    <text evidence="2">The sequence shown here is derived from an EMBL/GenBank/DDBJ whole genome shotgun (WGS) entry which is preliminary data.</text>
</comment>
<proteinExistence type="predicted"/>
<dbReference type="EMBL" id="JACHVT010000012">
    <property type="protein sequence ID" value="MBB2988467.1"/>
    <property type="molecule type" value="Genomic_DNA"/>
</dbReference>
<gene>
    <name evidence="2" type="ORF">FHW14_003661</name>
</gene>
<organism evidence="2 3">
    <name type="scientific">Terracoccus luteus</name>
    <dbReference type="NCBI Taxonomy" id="53356"/>
    <lineage>
        <taxon>Bacteria</taxon>
        <taxon>Bacillati</taxon>
        <taxon>Actinomycetota</taxon>
        <taxon>Actinomycetes</taxon>
        <taxon>Micrococcales</taxon>
        <taxon>Intrasporangiaceae</taxon>
        <taxon>Terracoccus</taxon>
    </lineage>
</organism>
<name>A0A839PY62_9MICO</name>